<feature type="domain" description="DUF7029" evidence="3">
    <location>
        <begin position="147"/>
        <end position="239"/>
    </location>
</feature>
<evidence type="ECO:0000256" key="2">
    <source>
        <dbReference type="SAM" id="SignalP"/>
    </source>
</evidence>
<accession>A0A3D8QBF6</accession>
<dbReference type="Pfam" id="PF22974">
    <property type="entry name" value="DUF7029"/>
    <property type="match status" value="1"/>
</dbReference>
<dbReference type="InterPro" id="IPR054293">
    <property type="entry name" value="DUF7029"/>
</dbReference>
<feature type="signal peptide" evidence="2">
    <location>
        <begin position="1"/>
        <end position="16"/>
    </location>
</feature>
<reference evidence="4 5" key="1">
    <citation type="journal article" date="2018" name="IMA Fungus">
        <title>IMA Genome-F 9: Draft genome sequence of Annulohypoxylon stygium, Aspergillus mulundensis, Berkeleyomyces basicola (syn. Thielaviopsis basicola), Ceratocystis smalleyi, two Cercospora beticola strains, Coleophoma cylindrospora, Fusarium fracticaudum, Phialophora cf. hyalina, and Morchella septimelata.</title>
        <authorList>
            <person name="Wingfield B.D."/>
            <person name="Bills G.F."/>
            <person name="Dong Y."/>
            <person name="Huang W."/>
            <person name="Nel W.J."/>
            <person name="Swalarsk-Parry B.S."/>
            <person name="Vaghefi N."/>
            <person name="Wilken P.M."/>
            <person name="An Z."/>
            <person name="de Beer Z.W."/>
            <person name="De Vos L."/>
            <person name="Chen L."/>
            <person name="Duong T.A."/>
            <person name="Gao Y."/>
            <person name="Hammerbacher A."/>
            <person name="Kikkert J.R."/>
            <person name="Li Y."/>
            <person name="Li H."/>
            <person name="Li K."/>
            <person name="Li Q."/>
            <person name="Liu X."/>
            <person name="Ma X."/>
            <person name="Naidoo K."/>
            <person name="Pethybridge S.J."/>
            <person name="Sun J."/>
            <person name="Steenkamp E.T."/>
            <person name="van der Nest M.A."/>
            <person name="van Wyk S."/>
            <person name="Wingfield M.J."/>
            <person name="Xiong C."/>
            <person name="Yue Q."/>
            <person name="Zhang X."/>
        </authorList>
    </citation>
    <scope>NUCLEOTIDE SEQUENCE [LARGE SCALE GENOMIC DNA]</scope>
    <source>
        <strain evidence="4 5">BP6252</strain>
    </source>
</reference>
<name>A0A3D8QBF6_9HELO</name>
<dbReference type="STRING" id="1849047.A0A3D8QBF6"/>
<feature type="chain" id="PRO_5017764247" description="DUF7029 domain-containing protein" evidence="2">
    <location>
        <begin position="17"/>
        <end position="1078"/>
    </location>
</feature>
<comment type="caution">
    <text evidence="4">The sequence shown here is derived from an EMBL/GenBank/DDBJ whole genome shotgun (WGS) entry which is preliminary data.</text>
</comment>
<evidence type="ECO:0000259" key="3">
    <source>
        <dbReference type="Pfam" id="PF22974"/>
    </source>
</evidence>
<dbReference type="EMBL" id="PDLM01000017">
    <property type="protein sequence ID" value="RDW58794.1"/>
    <property type="molecule type" value="Genomic_DNA"/>
</dbReference>
<keyword evidence="2" id="KW-0732">Signal</keyword>
<evidence type="ECO:0000313" key="5">
    <source>
        <dbReference type="Proteomes" id="UP000256645"/>
    </source>
</evidence>
<keyword evidence="5" id="KW-1185">Reference proteome</keyword>
<evidence type="ECO:0000256" key="1">
    <source>
        <dbReference type="SAM" id="MobiDB-lite"/>
    </source>
</evidence>
<proteinExistence type="predicted"/>
<dbReference type="OrthoDB" id="160645at2759"/>
<feature type="region of interest" description="Disordered" evidence="1">
    <location>
        <begin position="261"/>
        <end position="281"/>
    </location>
</feature>
<gene>
    <name evidence="4" type="ORF">BP6252_13270</name>
</gene>
<sequence length="1078" mass="114858">MKWPALVLLGASGALAFPQQKQPIRRDTVITLLNNTSIKNSTDLVQPPVLSTITVQGCEATTAALATQVEEEEAGGTTYTTTIAYEFPTASAGPMATLLPVIPTTHDINNIENLTPQGSGNGVSIHYAQESPSDNSQGLYAIVTPSWNSPSVVLDHSAAITNVEVSDQGHLIITFQDRISFDHSSNAWTIENLIFITYTPNCGAYEEGERCYYQASQIVFDPNSLTITVIGQSYNIKSLTININISWGSYGNQPVHYDAGSASPSAASSASPSSTEGSSAEFPLLTPAATATCVAPSDTKFGLPTACLGPAFDDDLDTELGYFDINTFSYGGFADGINLETDSTGTNTPLGKREILDTLKKFTNSTVNAIKDASSTISDKLTEAKNGITKLGSDVVTLGQKLIDGKAALDELALNIAFGKPNTFAYAVKLLLPQPEKECTKDKRNCKPIEPDVKAVKSPWGEDAILLKSFAEAPKTTETITKGKKVTSVVRAKFFNIYCVRCGLEGALRTSGSVTIQGNKGITAGSFIADLDLTVSVGLGVHAENNVEKEFDTKLYDIPISPFTLGFLTVGPFLSIGTTLTLTAKMNGSALARVDAKIPRGRFTYDFAKGEFSQSGFKPAFTPQFKADGDVTLSAQFAVPVGLEFGISAFGGGCALCVGSVGIQARPALKAAAALSAQASYDPKAMKLVAGFKPIDKCTGISTTLTVRNDINSVLKGFGLVNKTKLLHETQDYVLAATCIGNKVETTTTKPKTGPKRREEIEAPSRPAYIARNIFNGSTTSIANSSSNATSNDLVDVTQYVVNELTDIGYQGADLPSIPYSLDDDSFPGYFFTKLSVQGSNGSYVLAACNDNNVYVQPSTAENAEPDFVNCPTLWAGYDDVILSTPTGGVLHYYNNTMSTANVSRLRVADEADLPGTSVLVSLGPFYYTAGDNANTGANILAAIDPDDNLFFPVVCTYTNSSSKIYLVTEDISAGISTLKSSDVVYSITNGQVDECYLLYLEIVDPVLGAFSELEDIDASYASNPLDLEFNSTAFDQNGNLIVLPEDLYSPDVALFDYNDDMVDLPETPIEYPPGSDV</sequence>
<dbReference type="Proteomes" id="UP000256645">
    <property type="component" value="Unassembled WGS sequence"/>
</dbReference>
<organism evidence="4 5">
    <name type="scientific">Coleophoma cylindrospora</name>
    <dbReference type="NCBI Taxonomy" id="1849047"/>
    <lineage>
        <taxon>Eukaryota</taxon>
        <taxon>Fungi</taxon>
        <taxon>Dikarya</taxon>
        <taxon>Ascomycota</taxon>
        <taxon>Pezizomycotina</taxon>
        <taxon>Leotiomycetes</taxon>
        <taxon>Helotiales</taxon>
        <taxon>Dermateaceae</taxon>
        <taxon>Coleophoma</taxon>
    </lineage>
</organism>
<dbReference type="AlphaFoldDB" id="A0A3D8QBF6"/>
<evidence type="ECO:0000313" key="4">
    <source>
        <dbReference type="EMBL" id="RDW58794.1"/>
    </source>
</evidence>
<protein>
    <recommendedName>
        <fullName evidence="3">DUF7029 domain-containing protein</fullName>
    </recommendedName>
</protein>